<evidence type="ECO:0000313" key="12">
    <source>
        <dbReference type="EMBL" id="KAL2866869.1"/>
    </source>
</evidence>
<dbReference type="InterPro" id="IPR027469">
    <property type="entry name" value="Cation_efflux_TMD_sf"/>
</dbReference>
<evidence type="ECO:0000256" key="6">
    <source>
        <dbReference type="ARBA" id="ARBA00022989"/>
    </source>
</evidence>
<reference evidence="12 13" key="1">
    <citation type="submission" date="2024-07" db="EMBL/GenBank/DDBJ databases">
        <title>Section-level genome sequencing and comparative genomics of Aspergillus sections Usti and Cavernicolus.</title>
        <authorList>
            <consortium name="Lawrence Berkeley National Laboratory"/>
            <person name="Nybo J.L."/>
            <person name="Vesth T.C."/>
            <person name="Theobald S."/>
            <person name="Frisvad J.C."/>
            <person name="Larsen T.O."/>
            <person name="Kjaerboelling I."/>
            <person name="Rothschild-Mancinelli K."/>
            <person name="Lyhne E.K."/>
            <person name="Kogle M.E."/>
            <person name="Barry K."/>
            <person name="Clum A."/>
            <person name="Na H."/>
            <person name="Ledsgaard L."/>
            <person name="Lin J."/>
            <person name="Lipzen A."/>
            <person name="Kuo A."/>
            <person name="Riley R."/>
            <person name="Mondo S."/>
            <person name="Labutti K."/>
            <person name="Haridas S."/>
            <person name="Pangalinan J."/>
            <person name="Salamov A.A."/>
            <person name="Simmons B.A."/>
            <person name="Magnuson J.K."/>
            <person name="Chen J."/>
            <person name="Drula E."/>
            <person name="Henrissat B."/>
            <person name="Wiebenga A."/>
            <person name="Lubbers R.J."/>
            <person name="Gomes A.C."/>
            <person name="Macurrencykelacurrency M.R."/>
            <person name="Stajich J."/>
            <person name="Grigoriev I.V."/>
            <person name="Mortensen U.H."/>
            <person name="De Vries R.P."/>
            <person name="Baker S.E."/>
            <person name="Andersen M.R."/>
        </authorList>
    </citation>
    <scope>NUCLEOTIDE SEQUENCE [LARGE SCALE GENOMIC DNA]</scope>
    <source>
        <strain evidence="12 13">CBS 449.75</strain>
    </source>
</reference>
<accession>A0ABR4LQS3</accession>
<dbReference type="SUPFAM" id="SSF161111">
    <property type="entry name" value="Cation efflux protein transmembrane domain-like"/>
    <property type="match status" value="1"/>
</dbReference>
<keyword evidence="13" id="KW-1185">Reference proteome</keyword>
<evidence type="ECO:0000256" key="3">
    <source>
        <dbReference type="ARBA" id="ARBA00022448"/>
    </source>
</evidence>
<feature type="region of interest" description="Disordered" evidence="8">
    <location>
        <begin position="146"/>
        <end position="168"/>
    </location>
</feature>
<protein>
    <submittedName>
        <fullName evidence="12">Cation efflux protein</fullName>
    </submittedName>
</protein>
<gene>
    <name evidence="12" type="ORF">BJX67DRAFT_372308</name>
</gene>
<evidence type="ECO:0000313" key="13">
    <source>
        <dbReference type="Proteomes" id="UP001610432"/>
    </source>
</evidence>
<evidence type="ECO:0000256" key="4">
    <source>
        <dbReference type="ARBA" id="ARBA00022692"/>
    </source>
</evidence>
<evidence type="ECO:0000256" key="9">
    <source>
        <dbReference type="SAM" id="Phobius"/>
    </source>
</evidence>
<keyword evidence="3" id="KW-0813">Transport</keyword>
<dbReference type="EMBL" id="JBFXLQ010000022">
    <property type="protein sequence ID" value="KAL2866869.1"/>
    <property type="molecule type" value="Genomic_DNA"/>
</dbReference>
<sequence length="390" mass="42688">MSRSRRLMAAIGISAAFFLTEISAVGFYTHSLALVADAFHYLNDLIGFIVAYAALKVSSADTSPQGLSFGWQRAQVLGAFFNGSLLFALGISIFLQSIERFITLHHVENPKLMLIIGSIGLGLNVICAMFLHGMSPGWLDAHSSDYSTEHHHHGHDNNHHSPEVGPHEPVDIEQQTKRKEVAKHQDHRHLEHEEVPVFGGHDLGMMGVLLHVLGDAANNLGVIVAALVIWLTRYEARYYADPATSMGIAAMILLSAIPLVWQSGLILLESAPNGLNLADVKHDLEKIPGILAAHELHIWRLSQHKVLASVHVAIRDHPVSDFSKLAMIIQECFHAYGIHSVTVQPEPATPDTTVVFRGQEESGELASQGKDLDQCRSKCRTACKELACCG</sequence>
<keyword evidence="7 9" id="KW-0472">Membrane</keyword>
<comment type="similarity">
    <text evidence="2">Belongs to the cation diffusion facilitator (CDF) transporter (TC 2.A.4) family. SLC30A subfamily.</text>
</comment>
<evidence type="ECO:0000256" key="1">
    <source>
        <dbReference type="ARBA" id="ARBA00004141"/>
    </source>
</evidence>
<organism evidence="12 13">
    <name type="scientific">Aspergillus lucknowensis</name>
    <dbReference type="NCBI Taxonomy" id="176173"/>
    <lineage>
        <taxon>Eukaryota</taxon>
        <taxon>Fungi</taxon>
        <taxon>Dikarya</taxon>
        <taxon>Ascomycota</taxon>
        <taxon>Pezizomycotina</taxon>
        <taxon>Eurotiomycetes</taxon>
        <taxon>Eurotiomycetidae</taxon>
        <taxon>Eurotiales</taxon>
        <taxon>Aspergillaceae</taxon>
        <taxon>Aspergillus</taxon>
        <taxon>Aspergillus subgen. Nidulantes</taxon>
    </lineage>
</organism>
<proteinExistence type="inferred from homology"/>
<feature type="transmembrane region" description="Helical" evidence="9">
    <location>
        <begin position="34"/>
        <end position="55"/>
    </location>
</feature>
<dbReference type="Pfam" id="PF01545">
    <property type="entry name" value="Cation_efflux"/>
    <property type="match status" value="1"/>
</dbReference>
<feature type="domain" description="Cation efflux protein cytoplasmic" evidence="11">
    <location>
        <begin position="273"/>
        <end position="347"/>
    </location>
</feature>
<feature type="transmembrane region" description="Helical" evidence="9">
    <location>
        <begin position="208"/>
        <end position="231"/>
    </location>
</feature>
<dbReference type="InterPro" id="IPR036837">
    <property type="entry name" value="Cation_efflux_CTD_sf"/>
</dbReference>
<comment type="caution">
    <text evidence="12">The sequence shown here is derived from an EMBL/GenBank/DDBJ whole genome shotgun (WGS) entry which is preliminary data.</text>
</comment>
<feature type="compositionally biased region" description="Basic and acidic residues" evidence="8">
    <location>
        <begin position="155"/>
        <end position="168"/>
    </location>
</feature>
<dbReference type="Proteomes" id="UP001610432">
    <property type="component" value="Unassembled WGS sequence"/>
</dbReference>
<keyword evidence="6 9" id="KW-1133">Transmembrane helix</keyword>
<dbReference type="InterPro" id="IPR027470">
    <property type="entry name" value="Cation_efflux_CTD"/>
</dbReference>
<dbReference type="NCBIfam" id="TIGR01297">
    <property type="entry name" value="CDF"/>
    <property type="match status" value="1"/>
</dbReference>
<dbReference type="PANTHER" id="PTHR45820:SF5">
    <property type="entry name" value="DIFFUSION FACILITATOR FAMILY METAL ION TRANSPORTER, PUTATIVE-RELATED"/>
    <property type="match status" value="1"/>
</dbReference>
<feature type="domain" description="Cation efflux protein transmembrane" evidence="10">
    <location>
        <begin position="8"/>
        <end position="268"/>
    </location>
</feature>
<feature type="transmembrane region" description="Helical" evidence="9">
    <location>
        <begin position="243"/>
        <end position="261"/>
    </location>
</feature>
<dbReference type="RefSeq" id="XP_070885848.1">
    <property type="nucleotide sequence ID" value="XM_071031228.1"/>
</dbReference>
<keyword evidence="4 9" id="KW-0812">Transmembrane</keyword>
<evidence type="ECO:0000256" key="5">
    <source>
        <dbReference type="ARBA" id="ARBA00022833"/>
    </source>
</evidence>
<evidence type="ECO:0000256" key="8">
    <source>
        <dbReference type="SAM" id="MobiDB-lite"/>
    </source>
</evidence>
<evidence type="ECO:0000259" key="11">
    <source>
        <dbReference type="Pfam" id="PF16916"/>
    </source>
</evidence>
<feature type="transmembrane region" description="Helical" evidence="9">
    <location>
        <begin position="110"/>
        <end position="131"/>
    </location>
</feature>
<dbReference type="InterPro" id="IPR058533">
    <property type="entry name" value="Cation_efflux_TM"/>
</dbReference>
<feature type="transmembrane region" description="Helical" evidence="9">
    <location>
        <begin position="76"/>
        <end position="98"/>
    </location>
</feature>
<dbReference type="Pfam" id="PF16916">
    <property type="entry name" value="ZT_dimer"/>
    <property type="match status" value="1"/>
</dbReference>
<keyword evidence="5" id="KW-0862">Zinc</keyword>
<dbReference type="InterPro" id="IPR002524">
    <property type="entry name" value="Cation_efflux"/>
</dbReference>
<comment type="subcellular location">
    <subcellularLocation>
        <location evidence="1">Membrane</location>
        <topology evidence="1">Multi-pass membrane protein</topology>
    </subcellularLocation>
</comment>
<evidence type="ECO:0000256" key="7">
    <source>
        <dbReference type="ARBA" id="ARBA00023136"/>
    </source>
</evidence>
<dbReference type="GeneID" id="98146300"/>
<dbReference type="SUPFAM" id="SSF160240">
    <property type="entry name" value="Cation efflux protein cytoplasmic domain-like"/>
    <property type="match status" value="1"/>
</dbReference>
<dbReference type="PANTHER" id="PTHR45820">
    <property type="entry name" value="FI23527P1"/>
    <property type="match status" value="1"/>
</dbReference>
<evidence type="ECO:0000259" key="10">
    <source>
        <dbReference type="Pfam" id="PF01545"/>
    </source>
</evidence>
<name>A0ABR4LQS3_9EURO</name>
<evidence type="ECO:0000256" key="2">
    <source>
        <dbReference type="ARBA" id="ARBA00008873"/>
    </source>
</evidence>
<dbReference type="Gene3D" id="1.20.1510.10">
    <property type="entry name" value="Cation efflux protein transmembrane domain"/>
    <property type="match status" value="1"/>
</dbReference>